<sequence length="79" mass="9107">VAGQTKNFSAVSTLEAWDTAGNVLDVHINPNQGQAQYELNIDGDVIWFNLHKIHSCWRRKINSYIILTWFYTRCINISP</sequence>
<evidence type="ECO:0000313" key="1">
    <source>
        <dbReference type="EMBL" id="ETJ21026.1"/>
    </source>
</evidence>
<proteinExistence type="predicted"/>
<gene>
    <name evidence="1" type="ORF">Q604_UNBC18361G0001</name>
</gene>
<dbReference type="AlphaFoldDB" id="W1WSZ5"/>
<organism evidence="1">
    <name type="scientific">human gut metagenome</name>
    <dbReference type="NCBI Taxonomy" id="408170"/>
    <lineage>
        <taxon>unclassified sequences</taxon>
        <taxon>metagenomes</taxon>
        <taxon>organismal metagenomes</taxon>
    </lineage>
</organism>
<protein>
    <submittedName>
        <fullName evidence="1">YbbR family protein</fullName>
    </submittedName>
</protein>
<reference evidence="1" key="1">
    <citation type="submission" date="2013-12" db="EMBL/GenBank/DDBJ databases">
        <title>A Varibaculum cambriense genome reconstructed from a premature infant gut community with otherwise low bacterial novelty that shifts toward anaerobic metabolism during the third week of life.</title>
        <authorList>
            <person name="Brown C.T."/>
            <person name="Sharon I."/>
            <person name="Thomas B.C."/>
            <person name="Castelle C.J."/>
            <person name="Morowitz M.J."/>
            <person name="Banfield J.F."/>
        </authorList>
    </citation>
    <scope>NUCLEOTIDE SEQUENCE</scope>
</reference>
<accession>W1WSZ5</accession>
<dbReference type="EMBL" id="AZMM01018361">
    <property type="protein sequence ID" value="ETJ21026.1"/>
    <property type="molecule type" value="Genomic_DNA"/>
</dbReference>
<comment type="caution">
    <text evidence="1">The sequence shown here is derived from an EMBL/GenBank/DDBJ whole genome shotgun (WGS) entry which is preliminary data.</text>
</comment>
<feature type="non-terminal residue" evidence="1">
    <location>
        <position position="1"/>
    </location>
</feature>
<name>W1WSZ5_9ZZZZ</name>